<dbReference type="Gene3D" id="1.25.10.10">
    <property type="entry name" value="Leucine-rich Repeat Variant"/>
    <property type="match status" value="1"/>
</dbReference>
<dbReference type="GeneID" id="70128096"/>
<evidence type="ECO:0000256" key="1">
    <source>
        <dbReference type="ARBA" id="ARBA00010588"/>
    </source>
</evidence>
<dbReference type="AlphaFoldDB" id="A0A9P9A4A6"/>
<comment type="subunit">
    <text evidence="2">Interacts with KAR2.</text>
</comment>
<dbReference type="GO" id="GO:0005783">
    <property type="term" value="C:endoplasmic reticulum"/>
    <property type="evidence" value="ECO:0007669"/>
    <property type="project" value="InterPro"/>
</dbReference>
<evidence type="ECO:0000256" key="9">
    <source>
        <dbReference type="SAM" id="SignalP"/>
    </source>
</evidence>
<dbReference type="OrthoDB" id="448649at2759"/>
<keyword evidence="7" id="KW-0653">Protein transport</keyword>
<dbReference type="InterPro" id="IPR011989">
    <property type="entry name" value="ARM-like"/>
</dbReference>
<feature type="chain" id="PRO_5040239296" description="Nucleotide exchange factor SIL1" evidence="9">
    <location>
        <begin position="30"/>
        <end position="416"/>
    </location>
</feature>
<organism evidence="10 11">
    <name type="scientific">Truncatella angustata</name>
    <dbReference type="NCBI Taxonomy" id="152316"/>
    <lineage>
        <taxon>Eukaryota</taxon>
        <taxon>Fungi</taxon>
        <taxon>Dikarya</taxon>
        <taxon>Ascomycota</taxon>
        <taxon>Pezizomycotina</taxon>
        <taxon>Sordariomycetes</taxon>
        <taxon>Xylariomycetidae</taxon>
        <taxon>Amphisphaeriales</taxon>
        <taxon>Sporocadaceae</taxon>
        <taxon>Truncatella</taxon>
    </lineage>
</organism>
<keyword evidence="11" id="KW-1185">Reference proteome</keyword>
<evidence type="ECO:0000256" key="7">
    <source>
        <dbReference type="ARBA" id="ARBA00022927"/>
    </source>
</evidence>
<feature type="signal peptide" evidence="9">
    <location>
        <begin position="1"/>
        <end position="29"/>
    </location>
</feature>
<comment type="caution">
    <text evidence="10">The sequence shown here is derived from an EMBL/GenBank/DDBJ whole genome shotgun (WGS) entry which is preliminary data.</text>
</comment>
<dbReference type="GO" id="GO:0000774">
    <property type="term" value="F:adenyl-nucleotide exchange factor activity"/>
    <property type="evidence" value="ECO:0007669"/>
    <property type="project" value="InterPro"/>
</dbReference>
<proteinExistence type="inferred from homology"/>
<name>A0A9P9A4A6_9PEZI</name>
<dbReference type="RefSeq" id="XP_045964226.1">
    <property type="nucleotide sequence ID" value="XM_046099204.1"/>
</dbReference>
<keyword evidence="5 9" id="KW-0732">Signal</keyword>
<evidence type="ECO:0000256" key="3">
    <source>
        <dbReference type="ARBA" id="ARBA00015352"/>
    </source>
</evidence>
<evidence type="ECO:0000313" key="11">
    <source>
        <dbReference type="Proteomes" id="UP000758603"/>
    </source>
</evidence>
<keyword evidence="4" id="KW-0813">Transport</keyword>
<dbReference type="InterPro" id="IPR031884">
    <property type="entry name" value="Sil1_fungi"/>
</dbReference>
<dbReference type="EMBL" id="JAGPXC010000001">
    <property type="protein sequence ID" value="KAH6660095.1"/>
    <property type="molecule type" value="Genomic_DNA"/>
</dbReference>
<evidence type="ECO:0000313" key="10">
    <source>
        <dbReference type="EMBL" id="KAH6660095.1"/>
    </source>
</evidence>
<reference evidence="10" key="1">
    <citation type="journal article" date="2021" name="Nat. Commun.">
        <title>Genetic determinants of endophytism in the Arabidopsis root mycobiome.</title>
        <authorList>
            <person name="Mesny F."/>
            <person name="Miyauchi S."/>
            <person name="Thiergart T."/>
            <person name="Pickel B."/>
            <person name="Atanasova L."/>
            <person name="Karlsson M."/>
            <person name="Huettel B."/>
            <person name="Barry K.W."/>
            <person name="Haridas S."/>
            <person name="Chen C."/>
            <person name="Bauer D."/>
            <person name="Andreopoulos W."/>
            <person name="Pangilinan J."/>
            <person name="LaButti K."/>
            <person name="Riley R."/>
            <person name="Lipzen A."/>
            <person name="Clum A."/>
            <person name="Drula E."/>
            <person name="Henrissat B."/>
            <person name="Kohler A."/>
            <person name="Grigoriev I.V."/>
            <person name="Martin F.M."/>
            <person name="Hacquard S."/>
        </authorList>
    </citation>
    <scope>NUCLEOTIDE SEQUENCE</scope>
    <source>
        <strain evidence="10">MPI-SDFR-AT-0073</strain>
    </source>
</reference>
<dbReference type="GO" id="GO:0015031">
    <property type="term" value="P:protein transport"/>
    <property type="evidence" value="ECO:0007669"/>
    <property type="project" value="UniProtKB-KW"/>
</dbReference>
<evidence type="ECO:0000256" key="2">
    <source>
        <dbReference type="ARBA" id="ARBA00011799"/>
    </source>
</evidence>
<sequence>MWLPAPSRSSLRVTFSLALLLCLASSILAASSDAAPSPSAKSDVICHTDNPADCYPKVFSPTEEFQIVRDDQDLPPGLHVRMDIYSGKKEAKLYTPDADDPALEGLPVERSVVVVDPEVPDDTPQIPAGAPSYDSVGAVKGPQVHNPDFAAALDFLKNNAETAPSPGKHPLDDALVDLEDISHDMYYGKEIMDDEEAVKSLFCLLTQRDAEHSLNRDGADHWDLLASSILSSSLQNNPPALLSLESYWDSLMDSQCKSHSKPLKDVFFNGLEPSTPTSDHDDALEALWIRRALPVVGKLLKSSAIRSEFIHDNGMKHFLQILLTKGDVWEAARMRVSRIVSDTFLDETVGAKKGMWPVKPAIDPSNCKKDGSKFDEGCWEYHLGQIIQETNAEWAHDLLAMIDAARLETGHVKDEL</sequence>
<gene>
    <name evidence="10" type="ORF">BKA67DRAFT_530211</name>
</gene>
<evidence type="ECO:0000256" key="8">
    <source>
        <dbReference type="ARBA" id="ARBA00023010"/>
    </source>
</evidence>
<comment type="similarity">
    <text evidence="1">Belongs to the SIL1 family.</text>
</comment>
<evidence type="ECO:0000256" key="4">
    <source>
        <dbReference type="ARBA" id="ARBA00022448"/>
    </source>
</evidence>
<dbReference type="Proteomes" id="UP000758603">
    <property type="component" value="Unassembled WGS sequence"/>
</dbReference>
<keyword evidence="6" id="KW-0256">Endoplasmic reticulum</keyword>
<dbReference type="Pfam" id="PF16782">
    <property type="entry name" value="SIL1"/>
    <property type="match status" value="1"/>
</dbReference>
<protein>
    <recommendedName>
        <fullName evidence="3">Nucleotide exchange factor SIL1</fullName>
    </recommendedName>
</protein>
<keyword evidence="8" id="KW-0811">Translocation</keyword>
<accession>A0A9P9A4A6</accession>
<evidence type="ECO:0000256" key="6">
    <source>
        <dbReference type="ARBA" id="ARBA00022824"/>
    </source>
</evidence>
<evidence type="ECO:0000256" key="5">
    <source>
        <dbReference type="ARBA" id="ARBA00022729"/>
    </source>
</evidence>